<accession>A0A419T2U7</accession>
<dbReference type="CDD" id="cd02955">
    <property type="entry name" value="SSP411"/>
    <property type="match status" value="1"/>
</dbReference>
<dbReference type="Gene3D" id="1.50.10.10">
    <property type="match status" value="1"/>
</dbReference>
<gene>
    <name evidence="2" type="ORF">BET03_11935</name>
</gene>
<dbReference type="EMBL" id="MCIB01000015">
    <property type="protein sequence ID" value="RKD31785.1"/>
    <property type="molecule type" value="Genomic_DNA"/>
</dbReference>
<keyword evidence="3" id="KW-1185">Reference proteome</keyword>
<dbReference type="PANTHER" id="PTHR42899:SF1">
    <property type="entry name" value="SPERMATOGENESIS-ASSOCIATED PROTEIN 20"/>
    <property type="match status" value="1"/>
</dbReference>
<dbReference type="Gene3D" id="1.50.10.20">
    <property type="match status" value="1"/>
</dbReference>
<dbReference type="OrthoDB" id="9762614at2"/>
<evidence type="ECO:0000313" key="3">
    <source>
        <dbReference type="Proteomes" id="UP000284177"/>
    </source>
</evidence>
<dbReference type="SUPFAM" id="SSF52833">
    <property type="entry name" value="Thioredoxin-like"/>
    <property type="match status" value="1"/>
</dbReference>
<dbReference type="Pfam" id="PF03190">
    <property type="entry name" value="Thioredox_DsbH"/>
    <property type="match status" value="1"/>
</dbReference>
<dbReference type="AlphaFoldDB" id="A0A419T2U7"/>
<dbReference type="PANTHER" id="PTHR42899">
    <property type="entry name" value="SPERMATOGENESIS-ASSOCIATED PROTEIN 20"/>
    <property type="match status" value="1"/>
</dbReference>
<dbReference type="Proteomes" id="UP000284177">
    <property type="component" value="Unassembled WGS sequence"/>
</dbReference>
<evidence type="ECO:0000259" key="1">
    <source>
        <dbReference type="Pfam" id="PF03190"/>
    </source>
</evidence>
<dbReference type="SUPFAM" id="SSF48208">
    <property type="entry name" value="Six-hairpin glycosidases"/>
    <property type="match status" value="1"/>
</dbReference>
<dbReference type="InterPro" id="IPR036249">
    <property type="entry name" value="Thioredoxin-like_sf"/>
</dbReference>
<feature type="domain" description="Spermatogenesis-associated protein 20-like TRX" evidence="1">
    <location>
        <begin position="7"/>
        <end position="168"/>
    </location>
</feature>
<proteinExistence type="predicted"/>
<sequence length="686" mass="79663">MITKKKTNRLINEKSPYLLQHAHNPVDWYPWSEEAFEKAKKEDKPIFLSIGYSTCHWCHVMERESFEDEEVAKLLNENFVSIKVDREERPDIDSIYMTFCQALTGHGGWPLTIFMTPDKKPFYAGTYFPKESKFGRNGLLDILENIKEAWQNSREELIDASEKIVNSIESSIVAENKVKIDKETIHKTFEELDYLYDSVYGGFGNAPKFPIPHILSFLLRYWKVTKNNKALKMVEKTLKSMYKGGIFDHIGFGFSRYSTDRKWLVPHFEKMLYDNALLTIAYTEAYQVTKNSLYKEIAQKILTYILRDMTSPEGGFYSAEDADSEGVEGKFYVWSVEEVNGVLSEEFGELFSKYYDISKEGNFEGKNIPNLIKQDIDKIQNDDDIKNNLDILRQKLFLFREKRTHPHKDDKILTSWNGLMIAAMAIAGRVFNRLQYIDAARRAVDFIFKKLVRDDGRLLARYRDGHSAYLGYLEDYAFLIWGLIELYQATFNIEYLDKAKKLNDEMIRLFWDEKDGGFYLYGKDSEQLIVRPKEIYDGAIPSGNSVAALNMLRLAKLTKDESLREKVQIMFETFGGRVKESPNSYTHFMMALLFNNVENKEVVLAGNKGDNSTKDFIKEINNRFLPFTTVLLNDNNEKLEKIVPFVKEQKKIDDNATAYVCEKYSCIEPTTDIKSFSGILDKEINI</sequence>
<comment type="caution">
    <text evidence="2">The sequence shown here is derived from an EMBL/GenBank/DDBJ whole genome shotgun (WGS) entry which is preliminary data.</text>
</comment>
<dbReference type="InterPro" id="IPR004879">
    <property type="entry name" value="Ssp411-like_TRX"/>
</dbReference>
<dbReference type="PIRSF" id="PIRSF006402">
    <property type="entry name" value="UCP006402_thioredoxin"/>
    <property type="match status" value="1"/>
</dbReference>
<dbReference type="InterPro" id="IPR012341">
    <property type="entry name" value="6hp_glycosidase-like_sf"/>
</dbReference>
<protein>
    <submittedName>
        <fullName evidence="2">Thioredoxin</fullName>
    </submittedName>
</protein>
<dbReference type="GO" id="GO:0005975">
    <property type="term" value="P:carbohydrate metabolic process"/>
    <property type="evidence" value="ECO:0007669"/>
    <property type="project" value="InterPro"/>
</dbReference>
<dbReference type="InterPro" id="IPR024705">
    <property type="entry name" value="Ssp411"/>
</dbReference>
<dbReference type="Gene3D" id="3.40.30.10">
    <property type="entry name" value="Glutaredoxin"/>
    <property type="match status" value="1"/>
</dbReference>
<evidence type="ECO:0000313" key="2">
    <source>
        <dbReference type="EMBL" id="RKD31785.1"/>
    </source>
</evidence>
<reference evidence="2 3" key="1">
    <citation type="submission" date="2016-08" db="EMBL/GenBank/DDBJ databases">
        <title>Novel Firmicutes and Novel Genomes.</title>
        <authorList>
            <person name="Poppleton D.I."/>
            <person name="Gribaldo S."/>
        </authorList>
    </citation>
    <scope>NUCLEOTIDE SEQUENCE [LARGE SCALE GENOMIC DNA]</scope>
    <source>
        <strain evidence="2 3">CTT3</strain>
    </source>
</reference>
<organism evidence="2 3">
    <name type="scientific">Thermohalobacter berrensis</name>
    <dbReference type="NCBI Taxonomy" id="99594"/>
    <lineage>
        <taxon>Bacteria</taxon>
        <taxon>Bacillati</taxon>
        <taxon>Bacillota</taxon>
        <taxon>Tissierellia</taxon>
        <taxon>Tissierellales</taxon>
        <taxon>Thermohalobacteraceae</taxon>
        <taxon>Thermohalobacter</taxon>
    </lineage>
</organism>
<dbReference type="InterPro" id="IPR008928">
    <property type="entry name" value="6-hairpin_glycosidase_sf"/>
</dbReference>
<dbReference type="RefSeq" id="WP_120169115.1">
    <property type="nucleotide sequence ID" value="NZ_MCIB01000015.1"/>
</dbReference>
<name>A0A419T2U7_9FIRM</name>